<accession>A0A9X0SQE8</accession>
<sequence>MAMETDFKSLRKDLQRVKGTKYTSGVLGFEDALELVRGEVAKKLTTEMDEQKEETKEDAIIKDKKYLRKRKEDYKKRIESIVYGQNIKVRGYENNIELFIAEMVEEFSGYSILADAQNNPGVSDIFCLQWNKIYVEQNGVNVKYHKTFRSAEHYKAFVDRLVRESGNEINNGNKKIVNFELYGDRYTATSKAVSPKDFSLTIRKHKEDQLQLKDIIAFNVMSQEIADLLGTIILGECNVIYGGLTGSGKTTSIRALLDHYVSQANKRMLVCEDTQELFPKNDHTLELVSVRNDDPKLEITLQEIIYTALRLKPKYICVGEVRGLEAESAVEAMETGHSTIFTMHGGKPMNIVNRLVTKYLSAMPTLGIDVVERIIGSAVDYIVLQDDIPDIGRKVTSITEVSFDFEKGRVALKTIFEYDFLKGDFEMVNKISQEKAKNMLRRGVKIETLKPLVEGWSEELKIA</sequence>
<evidence type="ECO:0000313" key="3">
    <source>
        <dbReference type="EMBL" id="KXY51471.1"/>
    </source>
</evidence>
<dbReference type="InterPro" id="IPR050921">
    <property type="entry name" value="T4SS_GSP_E_ATPase"/>
</dbReference>
<dbReference type="Gene3D" id="3.30.450.370">
    <property type="match status" value="1"/>
</dbReference>
<feature type="domain" description="Bacterial type II secretion system protein E" evidence="2">
    <location>
        <begin position="199"/>
        <end position="357"/>
    </location>
</feature>
<dbReference type="PANTHER" id="PTHR30486">
    <property type="entry name" value="TWITCHING MOTILITY PROTEIN PILT"/>
    <property type="match status" value="1"/>
</dbReference>
<dbReference type="Pfam" id="PF00437">
    <property type="entry name" value="T2SSE"/>
    <property type="match status" value="1"/>
</dbReference>
<protein>
    <submittedName>
        <fullName evidence="3">Secretion system protein E</fullName>
    </submittedName>
</protein>
<dbReference type="SUPFAM" id="SSF52540">
    <property type="entry name" value="P-loop containing nucleoside triphosphate hydrolases"/>
    <property type="match status" value="1"/>
</dbReference>
<evidence type="ECO:0000313" key="4">
    <source>
        <dbReference type="Proteomes" id="UP000075476"/>
    </source>
</evidence>
<dbReference type="CDD" id="cd01130">
    <property type="entry name" value="VirB11-like_ATPase"/>
    <property type="match status" value="1"/>
</dbReference>
<dbReference type="RefSeq" id="WP_061662801.1">
    <property type="nucleotide sequence ID" value="NZ_LOMO01000001.1"/>
</dbReference>
<dbReference type="PANTHER" id="PTHR30486:SF6">
    <property type="entry name" value="TYPE IV PILUS RETRACTATION ATPASE PILT"/>
    <property type="match status" value="1"/>
</dbReference>
<organism evidence="3 4">
    <name type="scientific">Bacillus cereus</name>
    <dbReference type="NCBI Taxonomy" id="1396"/>
    <lineage>
        <taxon>Bacteria</taxon>
        <taxon>Bacillati</taxon>
        <taxon>Bacillota</taxon>
        <taxon>Bacilli</taxon>
        <taxon>Bacillales</taxon>
        <taxon>Bacillaceae</taxon>
        <taxon>Bacillus</taxon>
        <taxon>Bacillus cereus group</taxon>
    </lineage>
</organism>
<evidence type="ECO:0000256" key="1">
    <source>
        <dbReference type="ARBA" id="ARBA00006611"/>
    </source>
</evidence>
<reference evidence="3 4" key="1">
    <citation type="submission" date="2015-12" db="EMBL/GenBank/DDBJ databases">
        <title>Bacillus cereus Group isolate.</title>
        <authorList>
            <person name="Kovac J."/>
        </authorList>
    </citation>
    <scope>NUCLEOTIDE SEQUENCE [LARGE SCALE GENOMIC DNA]</scope>
    <source>
        <strain evidence="3 4">FSL K6-0073</strain>
    </source>
</reference>
<dbReference type="Proteomes" id="UP000075476">
    <property type="component" value="Unassembled WGS sequence"/>
</dbReference>
<comment type="similarity">
    <text evidence="1">Belongs to the GSP E family.</text>
</comment>
<dbReference type="EMBL" id="LOMO01000001">
    <property type="protein sequence ID" value="KXY51471.1"/>
    <property type="molecule type" value="Genomic_DNA"/>
</dbReference>
<gene>
    <name evidence="3" type="ORF">AT268_33925</name>
</gene>
<dbReference type="AlphaFoldDB" id="A0A9X0SQE8"/>
<proteinExistence type="inferred from homology"/>
<evidence type="ECO:0000259" key="2">
    <source>
        <dbReference type="Pfam" id="PF00437"/>
    </source>
</evidence>
<dbReference type="InterPro" id="IPR027417">
    <property type="entry name" value="P-loop_NTPase"/>
</dbReference>
<comment type="caution">
    <text evidence="3">The sequence shown here is derived from an EMBL/GenBank/DDBJ whole genome shotgun (WGS) entry which is preliminary data.</text>
</comment>
<name>A0A9X0SQE8_BACCE</name>
<dbReference type="Gene3D" id="3.40.50.300">
    <property type="entry name" value="P-loop containing nucleotide triphosphate hydrolases"/>
    <property type="match status" value="1"/>
</dbReference>
<dbReference type="GO" id="GO:0016887">
    <property type="term" value="F:ATP hydrolysis activity"/>
    <property type="evidence" value="ECO:0007669"/>
    <property type="project" value="InterPro"/>
</dbReference>
<dbReference type="InterPro" id="IPR001482">
    <property type="entry name" value="T2SS/T4SS_dom"/>
</dbReference>